<feature type="region of interest" description="Disordered" evidence="5">
    <location>
        <begin position="31"/>
        <end position="89"/>
    </location>
</feature>
<evidence type="ECO:0000256" key="4">
    <source>
        <dbReference type="ARBA" id="ARBA00022825"/>
    </source>
</evidence>
<evidence type="ECO:0000256" key="1">
    <source>
        <dbReference type="ARBA" id="ARBA00010541"/>
    </source>
</evidence>
<keyword evidence="2 7" id="KW-0645">Protease</keyword>
<dbReference type="AlphaFoldDB" id="A0A5C5XAW3"/>
<feature type="domain" description="PDZ" evidence="6">
    <location>
        <begin position="323"/>
        <end position="421"/>
    </location>
</feature>
<sequence>MRVLGACLVSAIVGGIVAGTVVRISEPTTLVAQQASPPRGPGFPLVPIFPPKKDGSKETPPPAKAPAPAPGKPQPFQWTNPNPNQPLPQNTFTLHDEWDDTEELTVEEQVSVRVYEDTNRSVVNITTRTLRTDNFFLQAVPEEGTGSGMVIDKSGHILTNFHVIEDVREVAVTLFNGESYDATYVGSDPVNDLAVIRIEAPPEELNPVRMGNSSKLKVGMNVYAIGNPFGLERTLTTGIISSLNRSLKINGDRTIKSIIQIDAAVNPGNSGGPLLDSHGRMIGINTAIYSKTGQSSGVGFAIPVNLAKRVIPQLIRHGHVIRPEIGISRVYETEEGLLVAKLIPGGPAELAGIRGPQTKRERRGPFVVERIDRTAADTIIKVDNEKVATVDDFLGNIESRNPGDTVTLTILREGQEITVPLRLGGEVPPVR</sequence>
<dbReference type="GO" id="GO:0006508">
    <property type="term" value="P:proteolysis"/>
    <property type="evidence" value="ECO:0007669"/>
    <property type="project" value="UniProtKB-KW"/>
</dbReference>
<dbReference type="InterPro" id="IPR009003">
    <property type="entry name" value="Peptidase_S1_PA"/>
</dbReference>
<gene>
    <name evidence="7" type="primary">degQ</name>
    <name evidence="7" type="ORF">Pan54_05090</name>
</gene>
<keyword evidence="8" id="KW-1185">Reference proteome</keyword>
<keyword evidence="4" id="KW-0720">Serine protease</keyword>
<comment type="caution">
    <text evidence="7">The sequence shown here is derived from an EMBL/GenBank/DDBJ whole genome shotgun (WGS) entry which is preliminary data.</text>
</comment>
<dbReference type="EC" id="3.4.21.107" evidence="7"/>
<dbReference type="SUPFAM" id="SSF50494">
    <property type="entry name" value="Trypsin-like serine proteases"/>
    <property type="match status" value="1"/>
</dbReference>
<dbReference type="RefSeq" id="WP_146501989.1">
    <property type="nucleotide sequence ID" value="NZ_SJPG01000001.1"/>
</dbReference>
<protein>
    <submittedName>
        <fullName evidence="7">Periplasmic pH-dependent serine endoprotease DegQ</fullName>
        <ecNumber evidence="7">3.4.21.107</ecNumber>
    </submittedName>
</protein>
<dbReference type="InterPro" id="IPR001940">
    <property type="entry name" value="Peptidase_S1C"/>
</dbReference>
<evidence type="ECO:0000256" key="5">
    <source>
        <dbReference type="SAM" id="MobiDB-lite"/>
    </source>
</evidence>
<dbReference type="FunFam" id="2.40.10.10:FF:000001">
    <property type="entry name" value="Periplasmic serine protease DegS"/>
    <property type="match status" value="1"/>
</dbReference>
<dbReference type="EMBL" id="SJPG01000001">
    <property type="protein sequence ID" value="TWT59799.1"/>
    <property type="molecule type" value="Genomic_DNA"/>
</dbReference>
<dbReference type="InterPro" id="IPR043504">
    <property type="entry name" value="Peptidase_S1_PA_chymotrypsin"/>
</dbReference>
<dbReference type="PRINTS" id="PR00834">
    <property type="entry name" value="PROTEASES2C"/>
</dbReference>
<evidence type="ECO:0000313" key="8">
    <source>
        <dbReference type="Proteomes" id="UP000316095"/>
    </source>
</evidence>
<reference evidence="7 8" key="1">
    <citation type="submission" date="2019-02" db="EMBL/GenBank/DDBJ databases">
        <title>Deep-cultivation of Planctomycetes and their phenomic and genomic characterization uncovers novel biology.</title>
        <authorList>
            <person name="Wiegand S."/>
            <person name="Jogler M."/>
            <person name="Boedeker C."/>
            <person name="Pinto D."/>
            <person name="Vollmers J."/>
            <person name="Rivas-Marin E."/>
            <person name="Kohn T."/>
            <person name="Peeters S.H."/>
            <person name="Heuer A."/>
            <person name="Rast P."/>
            <person name="Oberbeckmann S."/>
            <person name="Bunk B."/>
            <person name="Jeske O."/>
            <person name="Meyerdierks A."/>
            <person name="Storesund J.E."/>
            <person name="Kallscheuer N."/>
            <person name="Luecker S."/>
            <person name="Lage O.M."/>
            <person name="Pohl T."/>
            <person name="Merkel B.J."/>
            <person name="Hornburger P."/>
            <person name="Mueller R.-W."/>
            <person name="Bruemmer F."/>
            <person name="Labrenz M."/>
            <person name="Spormann A.M."/>
            <person name="Op Den Camp H."/>
            <person name="Overmann J."/>
            <person name="Amann R."/>
            <person name="Jetten M.S.M."/>
            <person name="Mascher T."/>
            <person name="Medema M.H."/>
            <person name="Devos D.P."/>
            <person name="Kaster A.-K."/>
            <person name="Ovreas L."/>
            <person name="Rohde M."/>
            <person name="Galperin M.Y."/>
            <person name="Jogler C."/>
        </authorList>
    </citation>
    <scope>NUCLEOTIDE SEQUENCE [LARGE SCALE GENOMIC DNA]</scope>
    <source>
        <strain evidence="7 8">Pan54</strain>
    </source>
</reference>
<dbReference type="OrthoDB" id="248175at2"/>
<evidence type="ECO:0000259" key="6">
    <source>
        <dbReference type="Pfam" id="PF13180"/>
    </source>
</evidence>
<dbReference type="Gene3D" id="2.40.10.10">
    <property type="entry name" value="Trypsin-like serine proteases"/>
    <property type="match status" value="2"/>
</dbReference>
<dbReference type="GO" id="GO:0004252">
    <property type="term" value="F:serine-type endopeptidase activity"/>
    <property type="evidence" value="ECO:0007669"/>
    <property type="project" value="InterPro"/>
</dbReference>
<dbReference type="PANTHER" id="PTHR43343:SF3">
    <property type="entry name" value="PROTEASE DO-LIKE 8, CHLOROPLASTIC"/>
    <property type="match status" value="1"/>
</dbReference>
<dbReference type="PANTHER" id="PTHR43343">
    <property type="entry name" value="PEPTIDASE S12"/>
    <property type="match status" value="1"/>
</dbReference>
<dbReference type="InterPro" id="IPR036034">
    <property type="entry name" value="PDZ_sf"/>
</dbReference>
<dbReference type="SUPFAM" id="SSF50156">
    <property type="entry name" value="PDZ domain-like"/>
    <property type="match status" value="1"/>
</dbReference>
<proteinExistence type="inferred from homology"/>
<dbReference type="Gene3D" id="2.30.42.10">
    <property type="match status" value="1"/>
</dbReference>
<dbReference type="InterPro" id="IPR051201">
    <property type="entry name" value="Chloro_Bact_Ser_Proteases"/>
</dbReference>
<evidence type="ECO:0000256" key="3">
    <source>
        <dbReference type="ARBA" id="ARBA00022801"/>
    </source>
</evidence>
<keyword evidence="3 7" id="KW-0378">Hydrolase</keyword>
<comment type="similarity">
    <text evidence="1">Belongs to the peptidase S1C family.</text>
</comment>
<evidence type="ECO:0000256" key="2">
    <source>
        <dbReference type="ARBA" id="ARBA00022670"/>
    </source>
</evidence>
<dbReference type="Proteomes" id="UP000316095">
    <property type="component" value="Unassembled WGS sequence"/>
</dbReference>
<name>A0A5C5XAW3_9PLAN</name>
<dbReference type="Pfam" id="PF13180">
    <property type="entry name" value="PDZ_2"/>
    <property type="match status" value="1"/>
</dbReference>
<feature type="compositionally biased region" description="Pro residues" evidence="5">
    <location>
        <begin position="59"/>
        <end position="73"/>
    </location>
</feature>
<dbReference type="Pfam" id="PF13365">
    <property type="entry name" value="Trypsin_2"/>
    <property type="match status" value="1"/>
</dbReference>
<organism evidence="7 8">
    <name type="scientific">Rubinisphaera italica</name>
    <dbReference type="NCBI Taxonomy" id="2527969"/>
    <lineage>
        <taxon>Bacteria</taxon>
        <taxon>Pseudomonadati</taxon>
        <taxon>Planctomycetota</taxon>
        <taxon>Planctomycetia</taxon>
        <taxon>Planctomycetales</taxon>
        <taxon>Planctomycetaceae</taxon>
        <taxon>Rubinisphaera</taxon>
    </lineage>
</organism>
<dbReference type="InterPro" id="IPR001478">
    <property type="entry name" value="PDZ"/>
</dbReference>
<evidence type="ECO:0000313" key="7">
    <source>
        <dbReference type="EMBL" id="TWT59799.1"/>
    </source>
</evidence>
<accession>A0A5C5XAW3</accession>